<dbReference type="RefSeq" id="WP_023273950.1">
    <property type="nucleotide sequence ID" value="NZ_KI530736.1"/>
</dbReference>
<dbReference type="InterPro" id="IPR014710">
    <property type="entry name" value="RmlC-like_jellyroll"/>
</dbReference>
<dbReference type="InterPro" id="IPR003313">
    <property type="entry name" value="AraC-bd"/>
</dbReference>
<evidence type="ECO:0000256" key="1">
    <source>
        <dbReference type="ARBA" id="ARBA00023015"/>
    </source>
</evidence>
<dbReference type="InterPro" id="IPR020449">
    <property type="entry name" value="Tscrpt_reg_AraC-type_HTH"/>
</dbReference>
<dbReference type="PRINTS" id="PR00032">
    <property type="entry name" value="HTHARAC"/>
</dbReference>
<dbReference type="eggNOG" id="COG2169">
    <property type="taxonomic scope" value="Bacteria"/>
</dbReference>
<keyword evidence="2" id="KW-0238">DNA-binding</keyword>
<dbReference type="OrthoDB" id="9804543at2"/>
<reference evidence="6 7" key="1">
    <citation type="submission" date="2013-10" db="EMBL/GenBank/DDBJ databases">
        <title>The Genome Sequence of Acinetobacter nectaris CIP 110549.</title>
        <authorList>
            <consortium name="The Broad Institute Genomics Platform"/>
            <consortium name="The Broad Institute Genome Sequencing Center for Infectious Disease"/>
            <person name="Cerqueira G."/>
            <person name="Feldgarden M."/>
            <person name="Courvalin P."/>
            <person name="Grillot-Courvalin C."/>
            <person name="Clermont D."/>
            <person name="Rocha E."/>
            <person name="Yoon E.-J."/>
            <person name="Nemec A."/>
            <person name="Young S.K."/>
            <person name="Zeng Q."/>
            <person name="Gargeya S."/>
            <person name="Fitzgerald M."/>
            <person name="Abouelleil A."/>
            <person name="Alvarado L."/>
            <person name="Berlin A.M."/>
            <person name="Chapman S.B."/>
            <person name="Gainer-Dewar J."/>
            <person name="Goldberg J."/>
            <person name="Gnerre S."/>
            <person name="Griggs A."/>
            <person name="Gujja S."/>
            <person name="Hansen M."/>
            <person name="Howarth C."/>
            <person name="Imamovic A."/>
            <person name="Ireland A."/>
            <person name="Larimer J."/>
            <person name="McCowan C."/>
            <person name="Murphy C."/>
            <person name="Pearson M."/>
            <person name="Poon T.W."/>
            <person name="Priest M."/>
            <person name="Roberts A."/>
            <person name="Saif S."/>
            <person name="Shea T."/>
            <person name="Sykes S."/>
            <person name="Wortman J."/>
            <person name="Nusbaum C."/>
            <person name="Birren B."/>
        </authorList>
    </citation>
    <scope>NUCLEOTIDE SEQUENCE [LARGE SCALE GENOMIC DNA]</scope>
    <source>
        <strain evidence="6 7">CIP 110549</strain>
    </source>
</reference>
<evidence type="ECO:0000259" key="5">
    <source>
        <dbReference type="PROSITE" id="PS01124"/>
    </source>
</evidence>
<dbReference type="InterPro" id="IPR018062">
    <property type="entry name" value="HTH_AraC-typ_CS"/>
</dbReference>
<dbReference type="PANTHER" id="PTHR11019">
    <property type="entry name" value="HTH-TYPE TRANSCRIPTIONAL REGULATOR NIMR"/>
    <property type="match status" value="1"/>
</dbReference>
<evidence type="ECO:0000256" key="4">
    <source>
        <dbReference type="ARBA" id="ARBA00023163"/>
    </source>
</evidence>
<organism evidence="6 7">
    <name type="scientific">Acinetobacter nectaris CIP 110549</name>
    <dbReference type="NCBI Taxonomy" id="1392540"/>
    <lineage>
        <taxon>Bacteria</taxon>
        <taxon>Pseudomonadati</taxon>
        <taxon>Pseudomonadota</taxon>
        <taxon>Gammaproteobacteria</taxon>
        <taxon>Moraxellales</taxon>
        <taxon>Moraxellaceae</taxon>
        <taxon>Acinetobacter</taxon>
    </lineage>
</organism>
<dbReference type="Pfam" id="PF02311">
    <property type="entry name" value="AraC_binding"/>
    <property type="match status" value="1"/>
</dbReference>
<evidence type="ECO:0000313" key="6">
    <source>
        <dbReference type="EMBL" id="ESK37285.1"/>
    </source>
</evidence>
<dbReference type="SUPFAM" id="SSF46689">
    <property type="entry name" value="Homeodomain-like"/>
    <property type="match status" value="1"/>
</dbReference>
<dbReference type="PATRIC" id="fig|1392540.3.peg.2259"/>
<keyword evidence="3" id="KW-0010">Activator</keyword>
<dbReference type="AlphaFoldDB" id="V2TNC1"/>
<dbReference type="SUPFAM" id="SSF51182">
    <property type="entry name" value="RmlC-like cupins"/>
    <property type="match status" value="1"/>
</dbReference>
<evidence type="ECO:0000256" key="3">
    <source>
        <dbReference type="ARBA" id="ARBA00023159"/>
    </source>
</evidence>
<comment type="caution">
    <text evidence="6">The sequence shown here is derived from an EMBL/GenBank/DDBJ whole genome shotgun (WGS) entry which is preliminary data.</text>
</comment>
<dbReference type="InterPro" id="IPR009057">
    <property type="entry name" value="Homeodomain-like_sf"/>
</dbReference>
<dbReference type="CDD" id="cd06124">
    <property type="entry name" value="cupin_NimR-like_N"/>
    <property type="match status" value="1"/>
</dbReference>
<keyword evidence="7" id="KW-1185">Reference proteome</keyword>
<proteinExistence type="predicted"/>
<name>V2TNC1_9GAMM</name>
<sequence length="254" mass="29146">MNYLHGQLNYAVYAYAQSYPSGYIEDMHQHDRIQLLHTLSGVIHVQTAEGIWVIPPTKGIWIPENKKHSITIFGEVEARGVFVEPFARADLNTQCSVVAIPKLLSELINQAVEIKTDVLPHTRNERLLELILDELRFLKEIPFQLPEAQSSLLKKICNNIKKDLSIIPSLSDIAKQYHLSTKTLSRLFQKEMNLSFSIWLKQAKLLQALTDLEMKKSILSIALDLGYSSPSAFSYMFKREMGMTPTEYINKKYY</sequence>
<dbReference type="GO" id="GO:0003700">
    <property type="term" value="F:DNA-binding transcription factor activity"/>
    <property type="evidence" value="ECO:0007669"/>
    <property type="project" value="InterPro"/>
</dbReference>
<accession>V2TNC1</accession>
<dbReference type="EMBL" id="AYER01000010">
    <property type="protein sequence ID" value="ESK37285.1"/>
    <property type="molecule type" value="Genomic_DNA"/>
</dbReference>
<dbReference type="SMART" id="SM00342">
    <property type="entry name" value="HTH_ARAC"/>
    <property type="match status" value="1"/>
</dbReference>
<dbReference type="Proteomes" id="UP000023785">
    <property type="component" value="Unassembled WGS sequence"/>
</dbReference>
<dbReference type="InterPro" id="IPR018060">
    <property type="entry name" value="HTH_AraC"/>
</dbReference>
<evidence type="ECO:0000313" key="7">
    <source>
        <dbReference type="Proteomes" id="UP000023785"/>
    </source>
</evidence>
<dbReference type="PANTHER" id="PTHR11019:SF159">
    <property type="entry name" value="TRANSCRIPTIONAL REGULATOR-RELATED"/>
    <property type="match status" value="1"/>
</dbReference>
<gene>
    <name evidence="6" type="ORF">P256_02340</name>
</gene>
<dbReference type="HOGENOM" id="CLU_000445_87_4_6"/>
<dbReference type="Gene3D" id="1.10.10.60">
    <property type="entry name" value="Homeodomain-like"/>
    <property type="match status" value="1"/>
</dbReference>
<dbReference type="InterPro" id="IPR011051">
    <property type="entry name" value="RmlC_Cupin_sf"/>
</dbReference>
<dbReference type="PROSITE" id="PS00041">
    <property type="entry name" value="HTH_ARAC_FAMILY_1"/>
    <property type="match status" value="1"/>
</dbReference>
<feature type="domain" description="HTH araC/xylS-type" evidence="5">
    <location>
        <begin position="154"/>
        <end position="251"/>
    </location>
</feature>
<dbReference type="STRING" id="1392540.P256_02340"/>
<evidence type="ECO:0000256" key="2">
    <source>
        <dbReference type="ARBA" id="ARBA00023125"/>
    </source>
</evidence>
<dbReference type="Gene3D" id="2.60.120.10">
    <property type="entry name" value="Jelly Rolls"/>
    <property type="match status" value="1"/>
</dbReference>
<protein>
    <recommendedName>
        <fullName evidence="5">HTH araC/xylS-type domain-containing protein</fullName>
    </recommendedName>
</protein>
<keyword evidence="1" id="KW-0805">Transcription regulation</keyword>
<dbReference type="Pfam" id="PF12833">
    <property type="entry name" value="HTH_18"/>
    <property type="match status" value="1"/>
</dbReference>
<dbReference type="GO" id="GO:0043565">
    <property type="term" value="F:sequence-specific DNA binding"/>
    <property type="evidence" value="ECO:0007669"/>
    <property type="project" value="InterPro"/>
</dbReference>
<keyword evidence="4" id="KW-0804">Transcription</keyword>
<dbReference type="PROSITE" id="PS01124">
    <property type="entry name" value="HTH_ARAC_FAMILY_2"/>
    <property type="match status" value="1"/>
</dbReference>